<feature type="domain" description="NYN" evidence="2">
    <location>
        <begin position="79"/>
        <end position="219"/>
    </location>
</feature>
<feature type="compositionally biased region" description="Polar residues" evidence="1">
    <location>
        <begin position="44"/>
        <end position="63"/>
    </location>
</feature>
<reference evidence="3 4" key="1">
    <citation type="submission" date="2019-12" db="EMBL/GenBank/DDBJ databases">
        <title>WGS of CPCC 203550 I12A-02606.</title>
        <authorList>
            <person name="Jiang Z."/>
        </authorList>
    </citation>
    <scope>NUCLEOTIDE SEQUENCE [LARGE SCALE GENOMIC DNA]</scope>
    <source>
        <strain evidence="3 4">I12A-02606</strain>
    </source>
</reference>
<dbReference type="Gene3D" id="3.40.50.1010">
    <property type="entry name" value="5'-nuclease"/>
    <property type="match status" value="1"/>
</dbReference>
<name>A0A6P0GJJ4_9ACTN</name>
<sequence>MTGSLRRRAVRRATAPAGPPPAAPSAAPPAPHTAPTPVPVTATEPTGQTAPVTTISEEATVTEPQPDEGRGRPALDLLIWDAPNIDMTLSTVIGARPTAASRPRFDAIAAWFVDAAGDPAAPDAPEVEACVFANIPPVVGSLQRWVEALRGFGYAVFARPKSQPDDDIDQAMLDHIEVRTHSHRLRRLVVFSGDGRNFAEPLEDLARTGTQVVVVAFSEVAGYAISSDLLEFIDIEDVPGAFAAPLDRVRLDALPPDGAWLRPTRSLRDFVSNWTARRSS</sequence>
<feature type="compositionally biased region" description="Basic residues" evidence="1">
    <location>
        <begin position="1"/>
        <end position="11"/>
    </location>
</feature>
<dbReference type="GO" id="GO:0004540">
    <property type="term" value="F:RNA nuclease activity"/>
    <property type="evidence" value="ECO:0007669"/>
    <property type="project" value="InterPro"/>
</dbReference>
<evidence type="ECO:0000313" key="4">
    <source>
        <dbReference type="Proteomes" id="UP000471126"/>
    </source>
</evidence>
<feature type="compositionally biased region" description="Pro residues" evidence="1">
    <location>
        <begin position="17"/>
        <end position="38"/>
    </location>
</feature>
<gene>
    <name evidence="3" type="ORF">GCU54_15710</name>
</gene>
<proteinExistence type="predicted"/>
<comment type="caution">
    <text evidence="3">The sequence shown here is derived from an EMBL/GenBank/DDBJ whole genome shotgun (WGS) entry which is preliminary data.</text>
</comment>
<dbReference type="AlphaFoldDB" id="A0A6P0GJJ4"/>
<dbReference type="InterPro" id="IPR021139">
    <property type="entry name" value="NYN"/>
</dbReference>
<evidence type="ECO:0000313" key="3">
    <source>
        <dbReference type="EMBL" id="NEM07444.1"/>
    </source>
</evidence>
<dbReference type="Pfam" id="PF01936">
    <property type="entry name" value="NYN"/>
    <property type="match status" value="1"/>
</dbReference>
<evidence type="ECO:0000256" key="1">
    <source>
        <dbReference type="SAM" id="MobiDB-lite"/>
    </source>
</evidence>
<accession>A0A6P0GJJ4</accession>
<organism evidence="3 4">
    <name type="scientific">Geodermatophilus normandii</name>
    <dbReference type="NCBI Taxonomy" id="1137989"/>
    <lineage>
        <taxon>Bacteria</taxon>
        <taxon>Bacillati</taxon>
        <taxon>Actinomycetota</taxon>
        <taxon>Actinomycetes</taxon>
        <taxon>Geodermatophilales</taxon>
        <taxon>Geodermatophilaceae</taxon>
        <taxon>Geodermatophilus</taxon>
    </lineage>
</organism>
<dbReference type="EMBL" id="JAAGWE010000027">
    <property type="protein sequence ID" value="NEM07444.1"/>
    <property type="molecule type" value="Genomic_DNA"/>
</dbReference>
<evidence type="ECO:0000259" key="2">
    <source>
        <dbReference type="Pfam" id="PF01936"/>
    </source>
</evidence>
<feature type="region of interest" description="Disordered" evidence="1">
    <location>
        <begin position="1"/>
        <end position="72"/>
    </location>
</feature>
<dbReference type="Proteomes" id="UP000471126">
    <property type="component" value="Unassembled WGS sequence"/>
</dbReference>
<protein>
    <submittedName>
        <fullName evidence="3">NYN domain-containing protein</fullName>
    </submittedName>
</protein>